<dbReference type="Gene3D" id="2.40.170.20">
    <property type="entry name" value="TonB-dependent receptor, beta-barrel domain"/>
    <property type="match status" value="1"/>
</dbReference>
<evidence type="ECO:0000259" key="15">
    <source>
        <dbReference type="Pfam" id="PF07715"/>
    </source>
</evidence>
<evidence type="ECO:0000256" key="1">
    <source>
        <dbReference type="ARBA" id="ARBA00004571"/>
    </source>
</evidence>
<name>A0ABX1G9T6_9GAMM</name>
<evidence type="ECO:0000313" key="17">
    <source>
        <dbReference type="Proteomes" id="UP000765845"/>
    </source>
</evidence>
<dbReference type="SUPFAM" id="SSF56935">
    <property type="entry name" value="Porins"/>
    <property type="match status" value="1"/>
</dbReference>
<dbReference type="RefSeq" id="WP_168448467.1">
    <property type="nucleotide sequence ID" value="NZ_JAAWWK010000001.1"/>
</dbReference>
<keyword evidence="7" id="KW-0406">Ion transport</keyword>
<comment type="subcellular location">
    <subcellularLocation>
        <location evidence="1 11">Cell outer membrane</location>
        <topology evidence="1 11">Multi-pass membrane protein</topology>
    </subcellularLocation>
</comment>
<dbReference type="EMBL" id="JAAWWK010000001">
    <property type="protein sequence ID" value="NKI15913.1"/>
    <property type="molecule type" value="Genomic_DNA"/>
</dbReference>
<dbReference type="Proteomes" id="UP000765845">
    <property type="component" value="Unassembled WGS sequence"/>
</dbReference>
<keyword evidence="5 11" id="KW-0812">Transmembrane</keyword>
<feature type="domain" description="TonB-dependent receptor-like beta-barrel" evidence="14">
    <location>
        <begin position="351"/>
        <end position="722"/>
    </location>
</feature>
<accession>A0ABX1G9T6</accession>
<keyword evidence="9 11" id="KW-0472">Membrane</keyword>
<gene>
    <name evidence="16" type="ORF">HCU74_00645</name>
</gene>
<evidence type="ECO:0000256" key="2">
    <source>
        <dbReference type="ARBA" id="ARBA00022448"/>
    </source>
</evidence>
<keyword evidence="17" id="KW-1185">Reference proteome</keyword>
<keyword evidence="6" id="KW-0408">Iron</keyword>
<evidence type="ECO:0000256" key="4">
    <source>
        <dbReference type="ARBA" id="ARBA00022496"/>
    </source>
</evidence>
<sequence>MKTRFHTATIAAAIAATVGSAPPAMAQVLEEVVVTAQRRAENVQEVAIAVTSVSTEEMEAARVFNIENISAVSPSISFKSTQNASSSGNIQIRGIGTTGGSRSFEGAVGVFVDGVYRTRSGQALAQFLDIEQLQVLRGPQGTLFGKNTAAGAVLLDSTAPDMDSIHGNVTAEVGNYNHSLLKGAVNVPLGDRAAARFAALKFKRDGFFEDPTDGDDLSFKDDLGFKGQFLFQPTDTLEFKIIADYAKSDDDCCYATNDEIDGPLQPLIDGLTAANGSQVPSKDRDAYEAVTNPNPKNEVSDSGIAVYAKWDLGVGELSYVGANRKYEVDQLVDADFSGADILDIDEAFESKFTSHELTFAGQLEDAIKADYLFGVYTSSEDLAITRDGRHGSQAQQFWDAVFGAQGAPPGTANAAPGLLNSEIMKGSADSLAVFTHWDISLSEKFSLILGARYTEDKKEGSHSEPFFRDPLFDPFALAGTRPAIAYDEDFEDESVSGTVTVQYFHSNDAMIYATYNKGYKAGGVNLDATAAGTPGSPITGVPAEEGNPVYKSETVESYELGIKADWLEGRARTNAAVFYSDVTELQNAQFLGLRFAIQNAPEAEVYGLEFEGLYQLTDSLRLAGGFTWLPTAEFGDDASLGALAGRDFSTAPEWAANTVLSGSHQATENFTLDWRTEVIYRDEVFTNTDNNNTQDALTLVNASIGIAPNEANWRVMFFVQNLTEENYVTTHFNTPLQGSDINGYIGAPRTFGLSASREF</sequence>
<evidence type="ECO:0000256" key="6">
    <source>
        <dbReference type="ARBA" id="ARBA00023004"/>
    </source>
</evidence>
<protein>
    <submittedName>
        <fullName evidence="16">TonB-dependent receptor</fullName>
    </submittedName>
</protein>
<feature type="chain" id="PRO_5046757329" evidence="13">
    <location>
        <begin position="27"/>
        <end position="759"/>
    </location>
</feature>
<evidence type="ECO:0000313" key="16">
    <source>
        <dbReference type="EMBL" id="NKI15913.1"/>
    </source>
</evidence>
<evidence type="ECO:0000256" key="8">
    <source>
        <dbReference type="ARBA" id="ARBA00023077"/>
    </source>
</evidence>
<dbReference type="PANTHER" id="PTHR32552">
    <property type="entry name" value="FERRICHROME IRON RECEPTOR-RELATED"/>
    <property type="match status" value="1"/>
</dbReference>
<evidence type="ECO:0000259" key="14">
    <source>
        <dbReference type="Pfam" id="PF00593"/>
    </source>
</evidence>
<reference evidence="16 17" key="1">
    <citation type="submission" date="2020-04" db="EMBL/GenBank/DDBJ databases">
        <authorList>
            <person name="Yoon J."/>
        </authorList>
    </citation>
    <scope>NUCLEOTIDE SEQUENCE [LARGE SCALE GENOMIC DNA]</scope>
    <source>
        <strain evidence="16 17">KMU-166</strain>
    </source>
</reference>
<dbReference type="InterPro" id="IPR039426">
    <property type="entry name" value="TonB-dep_rcpt-like"/>
</dbReference>
<evidence type="ECO:0000256" key="3">
    <source>
        <dbReference type="ARBA" id="ARBA00022452"/>
    </source>
</evidence>
<evidence type="ECO:0000256" key="9">
    <source>
        <dbReference type="ARBA" id="ARBA00023136"/>
    </source>
</evidence>
<evidence type="ECO:0000256" key="12">
    <source>
        <dbReference type="RuleBase" id="RU003357"/>
    </source>
</evidence>
<keyword evidence="4" id="KW-0410">Iron transport</keyword>
<comment type="similarity">
    <text evidence="11 12">Belongs to the TonB-dependent receptor family.</text>
</comment>
<evidence type="ECO:0000256" key="13">
    <source>
        <dbReference type="SAM" id="SignalP"/>
    </source>
</evidence>
<keyword evidence="2 11" id="KW-0813">Transport</keyword>
<comment type="caution">
    <text evidence="16">The sequence shown here is derived from an EMBL/GenBank/DDBJ whole genome shotgun (WGS) entry which is preliminary data.</text>
</comment>
<dbReference type="InterPro" id="IPR012910">
    <property type="entry name" value="Plug_dom"/>
</dbReference>
<dbReference type="PANTHER" id="PTHR32552:SF81">
    <property type="entry name" value="TONB-DEPENDENT OUTER MEMBRANE RECEPTOR"/>
    <property type="match status" value="1"/>
</dbReference>
<keyword evidence="13" id="KW-0732">Signal</keyword>
<feature type="domain" description="TonB-dependent receptor plug" evidence="15">
    <location>
        <begin position="43"/>
        <end position="152"/>
    </location>
</feature>
<keyword evidence="16" id="KW-0675">Receptor</keyword>
<evidence type="ECO:0000256" key="7">
    <source>
        <dbReference type="ARBA" id="ARBA00023065"/>
    </source>
</evidence>
<dbReference type="Pfam" id="PF07715">
    <property type="entry name" value="Plug"/>
    <property type="match status" value="1"/>
</dbReference>
<evidence type="ECO:0000256" key="5">
    <source>
        <dbReference type="ARBA" id="ARBA00022692"/>
    </source>
</evidence>
<feature type="signal peptide" evidence="13">
    <location>
        <begin position="1"/>
        <end position="26"/>
    </location>
</feature>
<dbReference type="InterPro" id="IPR036942">
    <property type="entry name" value="Beta-barrel_TonB_sf"/>
</dbReference>
<organism evidence="16 17">
    <name type="scientific">Spongiibacter thalassae</name>
    <dbReference type="NCBI Taxonomy" id="2721624"/>
    <lineage>
        <taxon>Bacteria</taxon>
        <taxon>Pseudomonadati</taxon>
        <taxon>Pseudomonadota</taxon>
        <taxon>Gammaproteobacteria</taxon>
        <taxon>Cellvibrionales</taxon>
        <taxon>Spongiibacteraceae</taxon>
        <taxon>Spongiibacter</taxon>
    </lineage>
</organism>
<keyword evidence="10 11" id="KW-0998">Cell outer membrane</keyword>
<dbReference type="InterPro" id="IPR000531">
    <property type="entry name" value="Beta-barrel_TonB"/>
</dbReference>
<evidence type="ECO:0000256" key="10">
    <source>
        <dbReference type="ARBA" id="ARBA00023237"/>
    </source>
</evidence>
<dbReference type="PROSITE" id="PS52016">
    <property type="entry name" value="TONB_DEPENDENT_REC_3"/>
    <property type="match status" value="1"/>
</dbReference>
<keyword evidence="8 12" id="KW-0798">TonB box</keyword>
<proteinExistence type="inferred from homology"/>
<keyword evidence="3 11" id="KW-1134">Transmembrane beta strand</keyword>
<evidence type="ECO:0000256" key="11">
    <source>
        <dbReference type="PROSITE-ProRule" id="PRU01360"/>
    </source>
</evidence>
<dbReference type="Pfam" id="PF00593">
    <property type="entry name" value="TonB_dep_Rec_b-barrel"/>
    <property type="match status" value="1"/>
</dbReference>